<keyword evidence="4" id="KW-1185">Reference proteome</keyword>
<dbReference type="PANTHER" id="PTHR34512:SF30">
    <property type="entry name" value="OUTER MEMBRANE PROTEIN ASSEMBLY FACTOR BAMB"/>
    <property type="match status" value="1"/>
</dbReference>
<dbReference type="InterPro" id="IPR011047">
    <property type="entry name" value="Quinoprotein_ADH-like_sf"/>
</dbReference>
<dbReference type="Gene3D" id="2.130.10.10">
    <property type="entry name" value="YVTN repeat-like/Quinoprotein amine dehydrogenase"/>
    <property type="match status" value="2"/>
</dbReference>
<dbReference type="InterPro" id="IPR015943">
    <property type="entry name" value="WD40/YVTN_repeat-like_dom_sf"/>
</dbReference>
<feature type="domain" description="Pyrrolo-quinoline quinone repeat" evidence="2">
    <location>
        <begin position="82"/>
        <end position="326"/>
    </location>
</feature>
<dbReference type="SUPFAM" id="SSF50998">
    <property type="entry name" value="Quinoprotein alcohol dehydrogenase-like"/>
    <property type="match status" value="1"/>
</dbReference>
<dbReference type="Pfam" id="PF13360">
    <property type="entry name" value="PQQ_2"/>
    <property type="match status" value="1"/>
</dbReference>
<dbReference type="AlphaFoldDB" id="A0A517Y006"/>
<dbReference type="RefSeq" id="WP_145243199.1">
    <property type="nucleotide sequence ID" value="NZ_CP036273.1"/>
</dbReference>
<reference evidence="3 4" key="1">
    <citation type="submission" date="2019-02" db="EMBL/GenBank/DDBJ databases">
        <title>Deep-cultivation of Planctomycetes and their phenomic and genomic characterization uncovers novel biology.</title>
        <authorList>
            <person name="Wiegand S."/>
            <person name="Jogler M."/>
            <person name="Boedeker C."/>
            <person name="Pinto D."/>
            <person name="Vollmers J."/>
            <person name="Rivas-Marin E."/>
            <person name="Kohn T."/>
            <person name="Peeters S.H."/>
            <person name="Heuer A."/>
            <person name="Rast P."/>
            <person name="Oberbeckmann S."/>
            <person name="Bunk B."/>
            <person name="Jeske O."/>
            <person name="Meyerdierks A."/>
            <person name="Storesund J.E."/>
            <person name="Kallscheuer N."/>
            <person name="Luecker S."/>
            <person name="Lage O.M."/>
            <person name="Pohl T."/>
            <person name="Merkel B.J."/>
            <person name="Hornburger P."/>
            <person name="Mueller R.-W."/>
            <person name="Bruemmer F."/>
            <person name="Labrenz M."/>
            <person name="Spormann A.M."/>
            <person name="Op den Camp H."/>
            <person name="Overmann J."/>
            <person name="Amann R."/>
            <person name="Jetten M.S.M."/>
            <person name="Mascher T."/>
            <person name="Medema M.H."/>
            <person name="Devos D.P."/>
            <person name="Kaster A.-K."/>
            <person name="Ovreas L."/>
            <person name="Rohde M."/>
            <person name="Galperin M.Y."/>
            <person name="Jogler C."/>
        </authorList>
    </citation>
    <scope>NUCLEOTIDE SEQUENCE [LARGE SCALE GENOMIC DNA]</scope>
    <source>
        <strain evidence="3 4">ETA_A1</strain>
    </source>
</reference>
<dbReference type="OrthoDB" id="244732at2"/>
<feature type="signal peptide" evidence="1">
    <location>
        <begin position="1"/>
        <end position="18"/>
    </location>
</feature>
<dbReference type="EMBL" id="CP036273">
    <property type="protein sequence ID" value="QDU23096.1"/>
    <property type="molecule type" value="Genomic_DNA"/>
</dbReference>
<dbReference type="Proteomes" id="UP000319576">
    <property type="component" value="Chromosome"/>
</dbReference>
<sequence precursor="true">MSRLALALALLAAVPVAAADWPMWRGPTRDGVAPPGPLPPLTWSETKNVRWKAPVPGRGHGSPAVAGDRVFLTAAEPEAQLQSVLCFDRATGKQLWKTVVHKGGFEQTNGNAKSSFASTTPCCDGERVYVTFMHGKTITATALGLDGKHLWQTVVSPYVLHQGFGSSPAVYKHLLLVTADNKGGGVVAGLDRATGAFVWKQERPKLPNYASPIVLNVAGKDQLVLTGCDLVSGFDPLSGSRLWETKGSTTECVTSPVTDGKLVFTSGGYPKNHVSAVAADGSGRVAWETKTRVYVPSMLVKDGHLYAVLDDGAAACWRCDTGAERWREKLNGTFSSSPVLAGDRVYATNEAGKTTVFKADPAGFEQIGESKLGDEVLTTPAVCGGRVYTRVAVKAGGKREEFLYCLGE</sequence>
<organism evidence="3 4">
    <name type="scientific">Urbifossiella limnaea</name>
    <dbReference type="NCBI Taxonomy" id="2528023"/>
    <lineage>
        <taxon>Bacteria</taxon>
        <taxon>Pseudomonadati</taxon>
        <taxon>Planctomycetota</taxon>
        <taxon>Planctomycetia</taxon>
        <taxon>Gemmatales</taxon>
        <taxon>Gemmataceae</taxon>
        <taxon>Urbifossiella</taxon>
    </lineage>
</organism>
<evidence type="ECO:0000313" key="3">
    <source>
        <dbReference type="EMBL" id="QDU23096.1"/>
    </source>
</evidence>
<dbReference type="SMART" id="SM00564">
    <property type="entry name" value="PQQ"/>
    <property type="match status" value="4"/>
</dbReference>
<accession>A0A517Y006</accession>
<dbReference type="PANTHER" id="PTHR34512">
    <property type="entry name" value="CELL SURFACE PROTEIN"/>
    <property type="match status" value="1"/>
</dbReference>
<keyword evidence="1" id="KW-0732">Signal</keyword>
<dbReference type="InterPro" id="IPR002372">
    <property type="entry name" value="PQQ_rpt_dom"/>
</dbReference>
<evidence type="ECO:0000259" key="2">
    <source>
        <dbReference type="Pfam" id="PF13360"/>
    </source>
</evidence>
<evidence type="ECO:0000256" key="1">
    <source>
        <dbReference type="SAM" id="SignalP"/>
    </source>
</evidence>
<gene>
    <name evidence="3" type="ORF">ETAA1_50870</name>
</gene>
<feature type="chain" id="PRO_5022078147" evidence="1">
    <location>
        <begin position="19"/>
        <end position="408"/>
    </location>
</feature>
<name>A0A517Y006_9BACT</name>
<evidence type="ECO:0000313" key="4">
    <source>
        <dbReference type="Proteomes" id="UP000319576"/>
    </source>
</evidence>
<dbReference type="KEGG" id="uli:ETAA1_50870"/>
<protein>
    <submittedName>
        <fullName evidence="3">Outer membrane biogenesis protein BamB</fullName>
    </submittedName>
</protein>
<proteinExistence type="predicted"/>
<dbReference type="InterPro" id="IPR018391">
    <property type="entry name" value="PQQ_b-propeller_rpt"/>
</dbReference>